<evidence type="ECO:0008006" key="4">
    <source>
        <dbReference type="Google" id="ProtNLM"/>
    </source>
</evidence>
<keyword evidence="1" id="KW-1133">Transmembrane helix</keyword>
<gene>
    <name evidence="2" type="ORF">SAMN06265339_1437</name>
</gene>
<evidence type="ECO:0000313" key="2">
    <source>
        <dbReference type="EMBL" id="SMP15799.1"/>
    </source>
</evidence>
<evidence type="ECO:0000313" key="3">
    <source>
        <dbReference type="Proteomes" id="UP001157911"/>
    </source>
</evidence>
<dbReference type="RefSeq" id="WP_283400884.1">
    <property type="nucleotide sequence ID" value="NZ_FXUB01000004.1"/>
</dbReference>
<dbReference type="Proteomes" id="UP001157911">
    <property type="component" value="Unassembled WGS sequence"/>
</dbReference>
<proteinExistence type="predicted"/>
<name>A0ABY1NQS3_9BACT</name>
<comment type="caution">
    <text evidence="2">The sequence shown here is derived from an EMBL/GenBank/DDBJ whole genome shotgun (WGS) entry which is preliminary data.</text>
</comment>
<feature type="transmembrane region" description="Helical" evidence="1">
    <location>
        <begin position="40"/>
        <end position="58"/>
    </location>
</feature>
<keyword evidence="3" id="KW-1185">Reference proteome</keyword>
<keyword evidence="1" id="KW-0472">Membrane</keyword>
<evidence type="ECO:0000256" key="1">
    <source>
        <dbReference type="SAM" id="Phobius"/>
    </source>
</evidence>
<feature type="transmembrane region" description="Helical" evidence="1">
    <location>
        <begin position="102"/>
        <end position="121"/>
    </location>
</feature>
<protein>
    <recommendedName>
        <fullName evidence="4">ATP synthase subunit I</fullName>
    </recommendedName>
</protein>
<accession>A0ABY1NQS3</accession>
<feature type="transmembrane region" description="Helical" evidence="1">
    <location>
        <begin position="79"/>
        <end position="96"/>
    </location>
</feature>
<reference evidence="2 3" key="1">
    <citation type="submission" date="2017-05" db="EMBL/GenBank/DDBJ databases">
        <authorList>
            <person name="Varghese N."/>
            <person name="Submissions S."/>
        </authorList>
    </citation>
    <scope>NUCLEOTIDE SEQUENCE [LARGE SCALE GENOMIC DNA]</scope>
    <source>
        <strain evidence="2 3">DSM 15522</strain>
    </source>
</reference>
<sequence>MKEVDLSYFERFIKKLIWIELFLFSAVFLFLFILNFDKTFLLSFIVGFLLSVIDYYLLMKYSKSVPYHVLKGIYPKTGFLWRFLIITGLLLISISLFTRINFFAIILAVVTATVGLFIATLKHSRERGEWKEAS</sequence>
<feature type="transmembrane region" description="Helical" evidence="1">
    <location>
        <begin position="12"/>
        <end position="34"/>
    </location>
</feature>
<organism evidence="2 3">
    <name type="scientific">Desulfurobacterium pacificum</name>
    <dbReference type="NCBI Taxonomy" id="240166"/>
    <lineage>
        <taxon>Bacteria</taxon>
        <taxon>Pseudomonadati</taxon>
        <taxon>Aquificota</taxon>
        <taxon>Aquificia</taxon>
        <taxon>Desulfurobacteriales</taxon>
        <taxon>Desulfurobacteriaceae</taxon>
        <taxon>Desulfurobacterium</taxon>
    </lineage>
</organism>
<dbReference type="EMBL" id="FXUB01000004">
    <property type="protein sequence ID" value="SMP15799.1"/>
    <property type="molecule type" value="Genomic_DNA"/>
</dbReference>
<keyword evidence="1" id="KW-0812">Transmembrane</keyword>